<protein>
    <submittedName>
        <fullName evidence="3">Malonyl-CoA decarboxylase, mitochondrial</fullName>
    </submittedName>
</protein>
<feature type="domain" description="Malonyl-CoA decarboxylase N-terminal" evidence="2">
    <location>
        <begin position="112"/>
        <end position="201"/>
    </location>
</feature>
<evidence type="ECO:0000313" key="4">
    <source>
        <dbReference type="Proteomes" id="UP000242188"/>
    </source>
</evidence>
<dbReference type="Gene3D" id="1.20.140.90">
    <property type="entry name" value="Malonyl-CoA decarboxylase, oligemerization domain"/>
    <property type="match status" value="1"/>
</dbReference>
<dbReference type="InterPro" id="IPR038351">
    <property type="entry name" value="MCD_N_sf"/>
</dbReference>
<dbReference type="Pfam" id="PF17408">
    <property type="entry name" value="MCD_N"/>
    <property type="match status" value="1"/>
</dbReference>
<dbReference type="InterPro" id="IPR042303">
    <property type="entry name" value="Malonyl_CoA_deC_C_sf"/>
</dbReference>
<dbReference type="GO" id="GO:0005782">
    <property type="term" value="C:peroxisomal matrix"/>
    <property type="evidence" value="ECO:0007669"/>
    <property type="project" value="TreeGrafter"/>
</dbReference>
<accession>A0A210PM98</accession>
<dbReference type="OrthoDB" id="426718at2759"/>
<reference evidence="3 4" key="1">
    <citation type="journal article" date="2017" name="Nat. Ecol. Evol.">
        <title>Scallop genome provides insights into evolution of bilaterian karyotype and development.</title>
        <authorList>
            <person name="Wang S."/>
            <person name="Zhang J."/>
            <person name="Jiao W."/>
            <person name="Li J."/>
            <person name="Xun X."/>
            <person name="Sun Y."/>
            <person name="Guo X."/>
            <person name="Huan P."/>
            <person name="Dong B."/>
            <person name="Zhang L."/>
            <person name="Hu X."/>
            <person name="Sun X."/>
            <person name="Wang J."/>
            <person name="Zhao C."/>
            <person name="Wang Y."/>
            <person name="Wang D."/>
            <person name="Huang X."/>
            <person name="Wang R."/>
            <person name="Lv J."/>
            <person name="Li Y."/>
            <person name="Zhang Z."/>
            <person name="Liu B."/>
            <person name="Lu W."/>
            <person name="Hui Y."/>
            <person name="Liang J."/>
            <person name="Zhou Z."/>
            <person name="Hou R."/>
            <person name="Li X."/>
            <person name="Liu Y."/>
            <person name="Li H."/>
            <person name="Ning X."/>
            <person name="Lin Y."/>
            <person name="Zhao L."/>
            <person name="Xing Q."/>
            <person name="Dou J."/>
            <person name="Li Y."/>
            <person name="Mao J."/>
            <person name="Guo H."/>
            <person name="Dou H."/>
            <person name="Li T."/>
            <person name="Mu C."/>
            <person name="Jiang W."/>
            <person name="Fu Q."/>
            <person name="Fu X."/>
            <person name="Miao Y."/>
            <person name="Liu J."/>
            <person name="Yu Q."/>
            <person name="Li R."/>
            <person name="Liao H."/>
            <person name="Li X."/>
            <person name="Kong Y."/>
            <person name="Jiang Z."/>
            <person name="Chourrout D."/>
            <person name="Li R."/>
            <person name="Bao Z."/>
        </authorList>
    </citation>
    <scope>NUCLEOTIDE SEQUENCE [LARGE SCALE GENOMIC DNA]</scope>
    <source>
        <strain evidence="3 4">PY_sf001</strain>
    </source>
</reference>
<dbReference type="InterPro" id="IPR038917">
    <property type="entry name" value="Malonyl_CoA_deC"/>
</dbReference>
<dbReference type="STRING" id="6573.A0A210PM98"/>
<keyword evidence="4" id="KW-1185">Reference proteome</keyword>
<sequence>MNRLLRLRVLVNMGSSVKRLHAIKAHLKYMPGITITVPQCRTMNGGSDLPSVQDAESTAHFLESVFSSPEISVLSSEAKCQRFVKHYNDLNPEEKLTFLKVLSKQYGVHQDSVVLAAQGVTMAKERGEAALLKSEERLRNSLVPRFQQLFQKIGRIEGGVKFLVNMRADILTKAPTIHCEKELARLRVLQNSIRELLTFWFSVGFLKLQRITWESSCDMVQKVSDYEAVHPIRNWADLKRRVGTYRRCFVFTHKSMPKEPVVVLHTALTQDISKSIHSIISTPSLGQVKQAVDSPPAADTEAETLTEDQSKISAAVFYSITSTQKGLQSVDLGNYLIKKAVEELQTEFPGIHKFSSLSPIPGFKDWLITEINKSLKAASLSESVEPPLLYQSEIQKLREIVEPENANMVTVLKGVLQNHTWVSNEHVCQVLQGPLTRLCARYLYTEKRRGYALNPVANFHLSNGAVLWRINWLGDMSMRGINQSCGMMVNYRYFLESTEENSRKYLELREITASEEVKEWAKLTL</sequence>
<proteinExistence type="predicted"/>
<dbReference type="InterPro" id="IPR035372">
    <property type="entry name" value="MCD_N"/>
</dbReference>
<gene>
    <name evidence="3" type="ORF">KP79_PYT07904</name>
</gene>
<dbReference type="PANTHER" id="PTHR28641">
    <property type="match status" value="1"/>
</dbReference>
<evidence type="ECO:0000313" key="3">
    <source>
        <dbReference type="EMBL" id="OWF37630.1"/>
    </source>
</evidence>
<dbReference type="AlphaFoldDB" id="A0A210PM98"/>
<dbReference type="GO" id="GO:0006633">
    <property type="term" value="P:fatty acid biosynthetic process"/>
    <property type="evidence" value="ECO:0007669"/>
    <property type="project" value="InterPro"/>
</dbReference>
<dbReference type="GO" id="GO:2001294">
    <property type="term" value="P:malonyl-CoA catabolic process"/>
    <property type="evidence" value="ECO:0007669"/>
    <property type="project" value="TreeGrafter"/>
</dbReference>
<feature type="domain" description="Malonyl-CoA decarboxylase C-terminal" evidence="1">
    <location>
        <begin position="204"/>
        <end position="493"/>
    </location>
</feature>
<dbReference type="PANTHER" id="PTHR28641:SF1">
    <property type="entry name" value="MALONYL-COA DECARBOXYLASE, MITOCHONDRIAL"/>
    <property type="match status" value="1"/>
</dbReference>
<dbReference type="GO" id="GO:0050080">
    <property type="term" value="F:malonyl-CoA decarboxylase activity"/>
    <property type="evidence" value="ECO:0007669"/>
    <property type="project" value="InterPro"/>
</dbReference>
<dbReference type="FunFam" id="3.40.630.150:FF:000001">
    <property type="entry name" value="Malonyl-CoA decarboxylase, mitochondrial"/>
    <property type="match status" value="1"/>
</dbReference>
<evidence type="ECO:0000259" key="1">
    <source>
        <dbReference type="Pfam" id="PF05292"/>
    </source>
</evidence>
<dbReference type="Proteomes" id="UP000242188">
    <property type="component" value="Unassembled WGS sequence"/>
</dbReference>
<dbReference type="InterPro" id="IPR007956">
    <property type="entry name" value="Malonyl_CoA_deC_C"/>
</dbReference>
<dbReference type="GO" id="GO:0005759">
    <property type="term" value="C:mitochondrial matrix"/>
    <property type="evidence" value="ECO:0007669"/>
    <property type="project" value="TreeGrafter"/>
</dbReference>
<name>A0A210PM98_MIZYE</name>
<comment type="caution">
    <text evidence="3">The sequence shown here is derived from an EMBL/GenBank/DDBJ whole genome shotgun (WGS) entry which is preliminary data.</text>
</comment>
<dbReference type="GO" id="GO:0006085">
    <property type="term" value="P:acetyl-CoA biosynthetic process"/>
    <property type="evidence" value="ECO:0007669"/>
    <property type="project" value="TreeGrafter"/>
</dbReference>
<dbReference type="EMBL" id="NEDP02005585">
    <property type="protein sequence ID" value="OWF37630.1"/>
    <property type="molecule type" value="Genomic_DNA"/>
</dbReference>
<dbReference type="Pfam" id="PF05292">
    <property type="entry name" value="MCD"/>
    <property type="match status" value="1"/>
</dbReference>
<organism evidence="3 4">
    <name type="scientific">Mizuhopecten yessoensis</name>
    <name type="common">Japanese scallop</name>
    <name type="synonym">Patinopecten yessoensis</name>
    <dbReference type="NCBI Taxonomy" id="6573"/>
    <lineage>
        <taxon>Eukaryota</taxon>
        <taxon>Metazoa</taxon>
        <taxon>Spiralia</taxon>
        <taxon>Lophotrochozoa</taxon>
        <taxon>Mollusca</taxon>
        <taxon>Bivalvia</taxon>
        <taxon>Autobranchia</taxon>
        <taxon>Pteriomorphia</taxon>
        <taxon>Pectinida</taxon>
        <taxon>Pectinoidea</taxon>
        <taxon>Pectinidae</taxon>
        <taxon>Mizuhopecten</taxon>
    </lineage>
</organism>
<evidence type="ECO:0000259" key="2">
    <source>
        <dbReference type="Pfam" id="PF17408"/>
    </source>
</evidence>
<dbReference type="Gene3D" id="3.40.630.150">
    <property type="entry name" value="Malonyl-CoA decarboxylase, catalytic domain"/>
    <property type="match status" value="1"/>
</dbReference>